<name>A0A1V9XQY7_9ACAR</name>
<feature type="non-terminal residue" evidence="2">
    <location>
        <position position="1"/>
    </location>
</feature>
<sequence length="190" mass="20484">EHWQRLVAESQGSVRITEVEVSQLDLRRSKLNRQSSTKQTTVLEDMSACMSTFTPAVSSSIENNVTDATASLVGNTVTGYPPPQAVIRSVGSSPSPTGSDIDNNRNTGTLAQFAIHYPDVSQWSATGVARFFAEIGYTNEARVFIEQEIDGASLLLLKRTDVLGILGLKLGPALKMFRHISGLQKAASTS</sequence>
<dbReference type="InterPro" id="IPR013761">
    <property type="entry name" value="SAM/pointed_sf"/>
</dbReference>
<reference evidence="2 3" key="1">
    <citation type="journal article" date="2017" name="Gigascience">
        <title>Draft genome of the honey bee ectoparasitic mite, Tropilaelaps mercedesae, is shaped by the parasitic life history.</title>
        <authorList>
            <person name="Dong X."/>
            <person name="Armstrong S.D."/>
            <person name="Xia D."/>
            <person name="Makepeace B.L."/>
            <person name="Darby A.C."/>
            <person name="Kadowaki T."/>
        </authorList>
    </citation>
    <scope>NUCLEOTIDE SEQUENCE [LARGE SCALE GENOMIC DNA]</scope>
    <source>
        <strain evidence="2">Wuxi-XJTLU</strain>
    </source>
</reference>
<dbReference type="STRING" id="418985.A0A1V9XQY7"/>
<dbReference type="InterPro" id="IPR001660">
    <property type="entry name" value="SAM"/>
</dbReference>
<dbReference type="GO" id="GO:0045892">
    <property type="term" value="P:negative regulation of DNA-templated transcription"/>
    <property type="evidence" value="ECO:0007669"/>
    <property type="project" value="TreeGrafter"/>
</dbReference>
<comment type="caution">
    <text evidence="2">The sequence shown here is derived from an EMBL/GenBank/DDBJ whole genome shotgun (WGS) entry which is preliminary data.</text>
</comment>
<dbReference type="EMBL" id="MNPL01005619">
    <property type="protein sequence ID" value="OQR75899.1"/>
    <property type="molecule type" value="Genomic_DNA"/>
</dbReference>
<protein>
    <recommendedName>
        <fullName evidence="1">SAM domain-containing protein</fullName>
    </recommendedName>
</protein>
<proteinExistence type="predicted"/>
<dbReference type="SUPFAM" id="SSF47769">
    <property type="entry name" value="SAM/Pointed domain"/>
    <property type="match status" value="1"/>
</dbReference>
<dbReference type="InParanoid" id="A0A1V9XQY7"/>
<gene>
    <name evidence="2" type="ORF">BIW11_08126</name>
</gene>
<dbReference type="Proteomes" id="UP000192247">
    <property type="component" value="Unassembled WGS sequence"/>
</dbReference>
<dbReference type="GO" id="GO:0005634">
    <property type="term" value="C:nucleus"/>
    <property type="evidence" value="ECO:0007669"/>
    <property type="project" value="TreeGrafter"/>
</dbReference>
<dbReference type="PANTHER" id="PTHR12247">
    <property type="entry name" value="POLYCOMB GROUP PROTEIN"/>
    <property type="match status" value="1"/>
</dbReference>
<dbReference type="GO" id="GO:0042393">
    <property type="term" value="F:histone binding"/>
    <property type="evidence" value="ECO:0007669"/>
    <property type="project" value="TreeGrafter"/>
</dbReference>
<dbReference type="AlphaFoldDB" id="A0A1V9XQY7"/>
<dbReference type="Pfam" id="PF00536">
    <property type="entry name" value="SAM_1"/>
    <property type="match status" value="1"/>
</dbReference>
<dbReference type="SMART" id="SM00454">
    <property type="entry name" value="SAM"/>
    <property type="match status" value="1"/>
</dbReference>
<dbReference type="GO" id="GO:0003682">
    <property type="term" value="F:chromatin binding"/>
    <property type="evidence" value="ECO:0007669"/>
    <property type="project" value="TreeGrafter"/>
</dbReference>
<dbReference type="OrthoDB" id="10004495at2759"/>
<dbReference type="Gene3D" id="1.10.150.50">
    <property type="entry name" value="Transcription Factor, Ets-1"/>
    <property type="match status" value="1"/>
</dbReference>
<keyword evidence="3" id="KW-1185">Reference proteome</keyword>
<organism evidence="2 3">
    <name type="scientific">Tropilaelaps mercedesae</name>
    <dbReference type="NCBI Taxonomy" id="418985"/>
    <lineage>
        <taxon>Eukaryota</taxon>
        <taxon>Metazoa</taxon>
        <taxon>Ecdysozoa</taxon>
        <taxon>Arthropoda</taxon>
        <taxon>Chelicerata</taxon>
        <taxon>Arachnida</taxon>
        <taxon>Acari</taxon>
        <taxon>Parasitiformes</taxon>
        <taxon>Mesostigmata</taxon>
        <taxon>Gamasina</taxon>
        <taxon>Dermanyssoidea</taxon>
        <taxon>Laelapidae</taxon>
        <taxon>Tropilaelaps</taxon>
    </lineage>
</organism>
<dbReference type="InterPro" id="IPR050548">
    <property type="entry name" value="PcG_chromatin_remod_factors"/>
</dbReference>
<evidence type="ECO:0000313" key="2">
    <source>
        <dbReference type="EMBL" id="OQR75899.1"/>
    </source>
</evidence>
<evidence type="ECO:0000313" key="3">
    <source>
        <dbReference type="Proteomes" id="UP000192247"/>
    </source>
</evidence>
<accession>A0A1V9XQY7</accession>
<evidence type="ECO:0000259" key="1">
    <source>
        <dbReference type="SMART" id="SM00454"/>
    </source>
</evidence>
<dbReference type="PANTHER" id="PTHR12247:SF139">
    <property type="entry name" value="ATHERIN-RELATED"/>
    <property type="match status" value="1"/>
</dbReference>
<feature type="domain" description="SAM" evidence="1">
    <location>
        <begin position="120"/>
        <end position="186"/>
    </location>
</feature>